<dbReference type="Gene3D" id="3.40.50.150">
    <property type="entry name" value="Vaccinia Virus protein VP39"/>
    <property type="match status" value="1"/>
</dbReference>
<dbReference type="EMBL" id="RJMB01000020">
    <property type="protein sequence ID" value="RNL82879.1"/>
    <property type="molecule type" value="Genomic_DNA"/>
</dbReference>
<dbReference type="InterPro" id="IPR029063">
    <property type="entry name" value="SAM-dependent_MTases_sf"/>
</dbReference>
<accession>A0A3N0E543</accession>
<dbReference type="CDD" id="cd02440">
    <property type="entry name" value="AdoMet_MTases"/>
    <property type="match status" value="1"/>
</dbReference>
<dbReference type="AlphaFoldDB" id="A0A3N0E543"/>
<feature type="domain" description="Methyltransferase" evidence="1">
    <location>
        <begin position="50"/>
        <end position="142"/>
    </location>
</feature>
<dbReference type="GO" id="GO:0032259">
    <property type="term" value="P:methylation"/>
    <property type="evidence" value="ECO:0007669"/>
    <property type="project" value="UniProtKB-KW"/>
</dbReference>
<sequence length="225" mass="24884">MGTSRRSAPTHPRGTAMVTDYWESLGATKTFTHPVPVGLVAEHLTPRSRILDFGCGYGRAMRELAHDGFRNTVGVDPSAALIARGRRESPELRLEHAPRLPLEEPDGAFDAALLVSVLAVIPEDRDQRRVAAEVERLCAPGGLVFLCDYPLQPSEHYRAAYAASSHPIHGVFETPEGGVFRHHSPEHLAALFAHCDLVHARETESTGLSGHPMRALQWVLRRRRR</sequence>
<evidence type="ECO:0000259" key="1">
    <source>
        <dbReference type="Pfam" id="PF13649"/>
    </source>
</evidence>
<keyword evidence="2" id="KW-0489">Methyltransferase</keyword>
<protein>
    <submittedName>
        <fullName evidence="2">Class I SAM-dependent methyltransferase</fullName>
    </submittedName>
</protein>
<comment type="caution">
    <text evidence="2">The sequence shown here is derived from an EMBL/GenBank/DDBJ whole genome shotgun (WGS) entry which is preliminary data.</text>
</comment>
<gene>
    <name evidence="2" type="ORF">EFW17_18200</name>
</gene>
<dbReference type="InterPro" id="IPR041698">
    <property type="entry name" value="Methyltransf_25"/>
</dbReference>
<keyword evidence="3" id="KW-1185">Reference proteome</keyword>
<dbReference type="Pfam" id="PF13649">
    <property type="entry name" value="Methyltransf_25"/>
    <property type="match status" value="1"/>
</dbReference>
<dbReference type="GO" id="GO:0008168">
    <property type="term" value="F:methyltransferase activity"/>
    <property type="evidence" value="ECO:0007669"/>
    <property type="project" value="UniProtKB-KW"/>
</dbReference>
<reference evidence="2 3" key="1">
    <citation type="submission" date="2018-11" db="EMBL/GenBank/DDBJ databases">
        <title>The genome draft of YIM 96095.</title>
        <authorList>
            <person name="Tang S.-K."/>
            <person name="Chunyu W.-X."/>
            <person name="Feng Y.-Z."/>
        </authorList>
    </citation>
    <scope>NUCLEOTIDE SEQUENCE [LARGE SCALE GENOMIC DNA]</scope>
    <source>
        <strain evidence="2 3">YIM 96095</strain>
    </source>
</reference>
<keyword evidence="2" id="KW-0808">Transferase</keyword>
<dbReference type="OrthoDB" id="9811589at2"/>
<name>A0A3N0E543_9ACTN</name>
<evidence type="ECO:0000313" key="3">
    <source>
        <dbReference type="Proteomes" id="UP000269198"/>
    </source>
</evidence>
<organism evidence="2 3">
    <name type="scientific">Halostreptopolyspora alba</name>
    <dbReference type="NCBI Taxonomy" id="2487137"/>
    <lineage>
        <taxon>Bacteria</taxon>
        <taxon>Bacillati</taxon>
        <taxon>Actinomycetota</taxon>
        <taxon>Actinomycetes</taxon>
        <taxon>Streptosporangiales</taxon>
        <taxon>Nocardiopsidaceae</taxon>
        <taxon>Halostreptopolyspora</taxon>
    </lineage>
</organism>
<dbReference type="PANTHER" id="PTHR43464:SF83">
    <property type="entry name" value="MALONYL-[ACYL-CARRIER PROTEIN] O-METHYLTRANSFERASE"/>
    <property type="match status" value="1"/>
</dbReference>
<evidence type="ECO:0000313" key="2">
    <source>
        <dbReference type="EMBL" id="RNL82879.1"/>
    </source>
</evidence>
<dbReference type="SUPFAM" id="SSF53335">
    <property type="entry name" value="S-adenosyl-L-methionine-dependent methyltransferases"/>
    <property type="match status" value="1"/>
</dbReference>
<proteinExistence type="predicted"/>
<dbReference type="Proteomes" id="UP000269198">
    <property type="component" value="Unassembled WGS sequence"/>
</dbReference>
<dbReference type="PANTHER" id="PTHR43464">
    <property type="entry name" value="METHYLTRANSFERASE"/>
    <property type="match status" value="1"/>
</dbReference>